<evidence type="ECO:0000256" key="1">
    <source>
        <dbReference type="ARBA" id="ARBA00004442"/>
    </source>
</evidence>
<dbReference type="Pfam" id="PF02321">
    <property type="entry name" value="OEP"/>
    <property type="match status" value="2"/>
</dbReference>
<protein>
    <submittedName>
        <fullName evidence="9">TolC family protein</fullName>
    </submittedName>
</protein>
<evidence type="ECO:0000256" key="8">
    <source>
        <dbReference type="SAM" id="MobiDB-lite"/>
    </source>
</evidence>
<keyword evidence="6" id="KW-0472">Membrane</keyword>
<evidence type="ECO:0000313" key="10">
    <source>
        <dbReference type="Proteomes" id="UP000676565"/>
    </source>
</evidence>
<keyword evidence="3" id="KW-0813">Transport</keyword>
<keyword evidence="5" id="KW-0812">Transmembrane</keyword>
<dbReference type="PANTHER" id="PTHR30026:SF20">
    <property type="entry name" value="OUTER MEMBRANE PROTEIN TOLC"/>
    <property type="match status" value="1"/>
</dbReference>
<keyword evidence="4" id="KW-1134">Transmembrane beta strand</keyword>
<organism evidence="9 10">
    <name type="scientific">Gemmata palustris</name>
    <dbReference type="NCBI Taxonomy" id="2822762"/>
    <lineage>
        <taxon>Bacteria</taxon>
        <taxon>Pseudomonadati</taxon>
        <taxon>Planctomycetota</taxon>
        <taxon>Planctomycetia</taxon>
        <taxon>Gemmatales</taxon>
        <taxon>Gemmataceae</taxon>
        <taxon>Gemmata</taxon>
    </lineage>
</organism>
<dbReference type="InterPro" id="IPR051906">
    <property type="entry name" value="TolC-like"/>
</dbReference>
<evidence type="ECO:0000256" key="3">
    <source>
        <dbReference type="ARBA" id="ARBA00022448"/>
    </source>
</evidence>
<dbReference type="Gene3D" id="1.20.1600.10">
    <property type="entry name" value="Outer membrane efflux proteins (OEP)"/>
    <property type="match status" value="1"/>
</dbReference>
<evidence type="ECO:0000256" key="2">
    <source>
        <dbReference type="ARBA" id="ARBA00007613"/>
    </source>
</evidence>
<dbReference type="EMBL" id="JAGKQQ010000001">
    <property type="protein sequence ID" value="MBP3954581.1"/>
    <property type="molecule type" value="Genomic_DNA"/>
</dbReference>
<name>A0ABS5BLK8_9BACT</name>
<evidence type="ECO:0000256" key="5">
    <source>
        <dbReference type="ARBA" id="ARBA00022692"/>
    </source>
</evidence>
<dbReference type="PANTHER" id="PTHR30026">
    <property type="entry name" value="OUTER MEMBRANE PROTEIN TOLC"/>
    <property type="match status" value="1"/>
</dbReference>
<evidence type="ECO:0000256" key="4">
    <source>
        <dbReference type="ARBA" id="ARBA00022452"/>
    </source>
</evidence>
<evidence type="ECO:0000313" key="9">
    <source>
        <dbReference type="EMBL" id="MBP3954581.1"/>
    </source>
</evidence>
<accession>A0ABS5BLK8</accession>
<feature type="compositionally biased region" description="Pro residues" evidence="8">
    <location>
        <begin position="515"/>
        <end position="532"/>
    </location>
</feature>
<keyword evidence="10" id="KW-1185">Reference proteome</keyword>
<dbReference type="SUPFAM" id="SSF56954">
    <property type="entry name" value="Outer membrane efflux proteins (OEP)"/>
    <property type="match status" value="1"/>
</dbReference>
<dbReference type="Proteomes" id="UP000676565">
    <property type="component" value="Unassembled WGS sequence"/>
</dbReference>
<comment type="caution">
    <text evidence="9">The sequence shown here is derived from an EMBL/GenBank/DDBJ whole genome shotgun (WGS) entry which is preliminary data.</text>
</comment>
<dbReference type="InterPro" id="IPR003423">
    <property type="entry name" value="OMP_efflux"/>
</dbReference>
<comment type="subcellular location">
    <subcellularLocation>
        <location evidence="1">Cell outer membrane</location>
    </subcellularLocation>
</comment>
<evidence type="ECO:0000256" key="6">
    <source>
        <dbReference type="ARBA" id="ARBA00023136"/>
    </source>
</evidence>
<comment type="similarity">
    <text evidence="2">Belongs to the outer membrane factor (OMF) (TC 1.B.17) family.</text>
</comment>
<feature type="region of interest" description="Disordered" evidence="8">
    <location>
        <begin position="505"/>
        <end position="581"/>
    </location>
</feature>
<dbReference type="RefSeq" id="WP_210652703.1">
    <property type="nucleotide sequence ID" value="NZ_JAGKQQ010000001.1"/>
</dbReference>
<evidence type="ECO:0000256" key="7">
    <source>
        <dbReference type="ARBA" id="ARBA00023237"/>
    </source>
</evidence>
<gene>
    <name evidence="9" type="ORF">J8F10_04695</name>
</gene>
<proteinExistence type="inferred from homology"/>
<feature type="region of interest" description="Disordered" evidence="8">
    <location>
        <begin position="17"/>
        <end position="37"/>
    </location>
</feature>
<keyword evidence="7" id="KW-0998">Cell outer membrane</keyword>
<sequence>MRVLVGAGALILPACSTLDTPAPTEAPPTPPRLVTRPAAPNPTIIPAGAQIKSDQNETSVPPARGAAALPPVPAATGQGKPLPIDLTTALTLTNASPLDIQIAGERLRAAGAALDRAKVMWLPNVSLGLDYFRQDGQIQDVVGNVFTTSKSSFLVGGGPTAVFPLSEAYYAPLAARQVLRARRADVETARNDTTLSVAEAYFTVQQARGEVAGSVDALRRAEELVKLTEKVAPDLAPTVEVSRAKTEVSRRRQSVEAAYERWQVASADLTRVLRLEAGTLVEPAEEPSLVVELIDPAAVPDDLIPIALTNRPELASDQALIQAALVRVRQEKVRPFVPTVALRGTGSQVPGLAGGYFGGGTNDTLSNFAGRYSFDLQAVWEVQNLGMGNRAAIREREAEQRASLLQLLRTQERVSAEVVQAHAQLRRSANRLKAAEEGVIDAAETAEKNLRGLVPGKRVGDQLALVFRPQEAVAAVAALDQAYRDYYGAVADHNRAQFRLHRALGNPAQRSPNAPARPAPVVPPPTMPPPIVRPASDAPAPPGPVPAVSAENPVRRASRAVQPTDPLPVSVYPAGQSPRRP</sequence>
<reference evidence="9 10" key="1">
    <citation type="submission" date="2021-04" db="EMBL/GenBank/DDBJ databases">
        <authorList>
            <person name="Ivanova A."/>
        </authorList>
    </citation>
    <scope>NUCLEOTIDE SEQUENCE [LARGE SCALE GENOMIC DNA]</scope>
    <source>
        <strain evidence="9 10">G18</strain>
    </source>
</reference>